<evidence type="ECO:0000313" key="1">
    <source>
        <dbReference type="EMBL" id="MBP2167279.1"/>
    </source>
</evidence>
<dbReference type="EMBL" id="JAGGMQ010000001">
    <property type="protein sequence ID" value="MBP2167279.1"/>
    <property type="molecule type" value="Genomic_DNA"/>
</dbReference>
<dbReference type="Proteomes" id="UP001195624">
    <property type="component" value="Unassembled WGS sequence"/>
</dbReference>
<gene>
    <name evidence="1" type="ORF">J2125_000471</name>
</gene>
<name>A0ABS4P3Q8_9GAMM</name>
<reference evidence="1 2" key="1">
    <citation type="submission" date="2021-03" db="EMBL/GenBank/DDBJ databases">
        <authorList>
            <person name="D'Agostino P."/>
            <person name="Huntemann M."/>
            <person name="Clum A."/>
            <person name="Spunde A."/>
            <person name="Palaniappan K."/>
            <person name="Ritter S."/>
            <person name="Mikhailova N."/>
            <person name="Chen I.-M."/>
            <person name="Stamatis D."/>
            <person name="Reddy T."/>
            <person name="O'Malley R."/>
            <person name="Daum C."/>
            <person name="Shapiro N."/>
            <person name="Ivanova N."/>
            <person name="Kyrpides N."/>
            <person name="Woyke T."/>
        </authorList>
    </citation>
    <scope>NUCLEOTIDE SEQUENCE [LARGE SCALE GENOMIC DNA]</scope>
    <source>
        <strain evidence="1 2">WS4403</strain>
    </source>
</reference>
<reference evidence="2" key="2">
    <citation type="submission" date="2023-07" db="EMBL/GenBank/DDBJ databases">
        <title>Genome mining of underrepresented organisms for secondary metabolites.</title>
        <authorList>
            <person name="D'Agostino P.M."/>
        </authorList>
    </citation>
    <scope>NUCLEOTIDE SEQUENCE [LARGE SCALE GENOMIC DNA]</scope>
    <source>
        <strain evidence="2">WS4403</strain>
    </source>
</reference>
<evidence type="ECO:0000313" key="2">
    <source>
        <dbReference type="Proteomes" id="UP001195624"/>
    </source>
</evidence>
<accession>A0ABS4P3Q8</accession>
<organism evidence="1 2">
    <name type="scientific">Winslowiella toletana</name>
    <dbReference type="NCBI Taxonomy" id="92490"/>
    <lineage>
        <taxon>Bacteria</taxon>
        <taxon>Pseudomonadati</taxon>
        <taxon>Pseudomonadota</taxon>
        <taxon>Gammaproteobacteria</taxon>
        <taxon>Enterobacterales</taxon>
        <taxon>Erwiniaceae</taxon>
        <taxon>Winslowiella</taxon>
    </lineage>
</organism>
<dbReference type="InterPro" id="IPR050811">
    <property type="entry name" value="Phosphate_ABC_transporter"/>
</dbReference>
<dbReference type="SUPFAM" id="SSF53850">
    <property type="entry name" value="Periplasmic binding protein-like II"/>
    <property type="match status" value="1"/>
</dbReference>
<protein>
    <submittedName>
        <fullName evidence="1">Phosphate transport system substrate-binding protein</fullName>
    </submittedName>
</protein>
<proteinExistence type="predicted"/>
<dbReference type="PANTHER" id="PTHR30570:SF1">
    <property type="entry name" value="PHOSPHATE-BINDING PROTEIN PSTS"/>
    <property type="match status" value="1"/>
</dbReference>
<dbReference type="Gene3D" id="3.40.190.10">
    <property type="entry name" value="Periplasmic binding protein-like II"/>
    <property type="match status" value="2"/>
</dbReference>
<sequence length="262" mass="28544">MLKNVLAACSTQHPDMAFASDLRGEASAFALLINGQASMALIEREITPPESVPYRKQTATSPFALRVAISAHATAGVYVHRSNPLPQLTLSQLAQIFTQGAAAGNLSYWGQLDLDHPWRQQPICPLSYAEDSALMHYLQQHHFAGRELSAHSEYFADNDALLKRLAECPQAIAIAPAGGENAAIRLLPLAADNATTAQHRLSDHYPLTRYVYLYLSPDADPRLAQFMLSAPGQQIIGQSGSDFFALSASEAAHQQSRLLEPR</sequence>
<dbReference type="PANTHER" id="PTHR30570">
    <property type="entry name" value="PERIPLASMIC PHOSPHATE BINDING COMPONENT OF PHOSPHATE ABC TRANSPORTER"/>
    <property type="match status" value="1"/>
</dbReference>
<keyword evidence="2" id="KW-1185">Reference proteome</keyword>
<comment type="caution">
    <text evidence="1">The sequence shown here is derived from an EMBL/GenBank/DDBJ whole genome shotgun (WGS) entry which is preliminary data.</text>
</comment>